<reference evidence="3 4" key="1">
    <citation type="submission" date="2024-04" db="EMBL/GenBank/DDBJ databases">
        <title>Complete genome sequence of Fusarium acuminatum.</title>
        <authorList>
            <person name="Lan B."/>
        </authorList>
    </citation>
    <scope>NUCLEOTIDE SEQUENCE [LARGE SCALE GENOMIC DNA]</scope>
    <source>
        <strain evidence="3">1A</strain>
    </source>
</reference>
<protein>
    <recommendedName>
        <fullName evidence="2">FAD dependent oxidoreductase domain-containing protein</fullName>
    </recommendedName>
</protein>
<name>A0ABZ2XCK7_9HYPO</name>
<dbReference type="InterPro" id="IPR036188">
    <property type="entry name" value="FAD/NAD-bd_sf"/>
</dbReference>
<organism evidence="3 4">
    <name type="scientific">Fusarium acuminatum</name>
    <dbReference type="NCBI Taxonomy" id="5515"/>
    <lineage>
        <taxon>Eukaryota</taxon>
        <taxon>Fungi</taxon>
        <taxon>Dikarya</taxon>
        <taxon>Ascomycota</taxon>
        <taxon>Pezizomycotina</taxon>
        <taxon>Sordariomycetes</taxon>
        <taxon>Hypocreomycetidae</taxon>
        <taxon>Hypocreales</taxon>
        <taxon>Nectriaceae</taxon>
        <taxon>Fusarium</taxon>
        <taxon>Fusarium tricinctum species complex</taxon>
    </lineage>
</organism>
<dbReference type="PANTHER" id="PTHR13847:SF213">
    <property type="entry name" value="DEPENDENT OXIDOREDUCTASE, PUTATIVE-RELATED"/>
    <property type="match status" value="1"/>
</dbReference>
<proteinExistence type="predicted"/>
<feature type="domain" description="FAD dependent oxidoreductase" evidence="2">
    <location>
        <begin position="48"/>
        <end position="422"/>
    </location>
</feature>
<accession>A0ABZ2XCK7</accession>
<dbReference type="EMBL" id="CP151267">
    <property type="protein sequence ID" value="WZH50406.1"/>
    <property type="molecule type" value="Genomic_DNA"/>
</dbReference>
<dbReference type="Pfam" id="PF01266">
    <property type="entry name" value="DAO"/>
    <property type="match status" value="1"/>
</dbReference>
<feature type="region of interest" description="Disordered" evidence="1">
    <location>
        <begin position="1"/>
        <end position="21"/>
    </location>
</feature>
<keyword evidence="4" id="KW-1185">Reference proteome</keyword>
<dbReference type="Gene3D" id="3.30.9.10">
    <property type="entry name" value="D-Amino Acid Oxidase, subunit A, domain 2"/>
    <property type="match status" value="1"/>
</dbReference>
<gene>
    <name evidence="3" type="ORF">QYS62_011650</name>
</gene>
<evidence type="ECO:0000259" key="2">
    <source>
        <dbReference type="Pfam" id="PF01266"/>
    </source>
</evidence>
<evidence type="ECO:0000256" key="1">
    <source>
        <dbReference type="SAM" id="MobiDB-lite"/>
    </source>
</evidence>
<evidence type="ECO:0000313" key="4">
    <source>
        <dbReference type="Proteomes" id="UP001489902"/>
    </source>
</evidence>
<dbReference type="SUPFAM" id="SSF51905">
    <property type="entry name" value="FAD/NAD(P)-binding domain"/>
    <property type="match status" value="1"/>
</dbReference>
<dbReference type="Proteomes" id="UP001489902">
    <property type="component" value="Chromosome 8"/>
</dbReference>
<dbReference type="Gene3D" id="3.50.50.60">
    <property type="entry name" value="FAD/NAD(P)-binding domain"/>
    <property type="match status" value="1"/>
</dbReference>
<dbReference type="PANTHER" id="PTHR13847">
    <property type="entry name" value="SARCOSINE DEHYDROGENASE-RELATED"/>
    <property type="match status" value="1"/>
</dbReference>
<dbReference type="InterPro" id="IPR006076">
    <property type="entry name" value="FAD-dep_OxRdtase"/>
</dbReference>
<evidence type="ECO:0000313" key="3">
    <source>
        <dbReference type="EMBL" id="WZH50406.1"/>
    </source>
</evidence>
<sequence length="464" mass="50897">MSSSKEGIYEPGVVDPGIPRENPTQAYWQIEPHALSDHQSSWPDGPVDVVIIGSGVTGANLARNLIMKRPEINVVMVESRGICSGATGRNGGHIKTATFTTWDDYKADLGIEEAIQMTEFEHSHLEAMTKAAHDEGIDCDARRVEGLDVFYDQCVFDKACAALQDMGIYAPHLAAQYTVYTDKDLVQKKYKVSSRCVGAIGSPAVSIWPYKLVTGIIGRLVESGKLNLQTNTTVKGVRDTAEEEHATVFTNLGQILAKNVVHATNGWMGHLVPELRPFISPVRGNVVHYSPSNGSSVLGFKSDYSFWLRYGAKDYDYLVQRTNGDVIVGRAATGRRTTGDDTATDLLPQAHLRGFISLVASSPSPVNSENVRHSWSGILGFTEDGLPLVGPLNYLGRRHQWACGGYHGIGMTKAFRTAEAIAIMILGEDLPRDYPRSLFLSERRLNRLEASVAKYQAKTIRAKM</sequence>